<name>A0A6B8VUD3_9CORY</name>
<organism evidence="1 2">
    <name type="scientific">Corynebacterium kalinowskii</name>
    <dbReference type="NCBI Taxonomy" id="2675216"/>
    <lineage>
        <taxon>Bacteria</taxon>
        <taxon>Bacillati</taxon>
        <taxon>Actinomycetota</taxon>
        <taxon>Actinomycetes</taxon>
        <taxon>Mycobacteriales</taxon>
        <taxon>Corynebacteriaceae</taxon>
        <taxon>Corynebacterium</taxon>
    </lineage>
</organism>
<dbReference type="AlphaFoldDB" id="A0A6B8VUD3"/>
<keyword evidence="2" id="KW-1185">Reference proteome</keyword>
<proteinExistence type="predicted"/>
<evidence type="ECO:0000313" key="2">
    <source>
        <dbReference type="Proteomes" id="UP000427071"/>
    </source>
</evidence>
<evidence type="ECO:0000313" key="1">
    <source>
        <dbReference type="EMBL" id="QGU02366.1"/>
    </source>
</evidence>
<dbReference type="RefSeq" id="WP_156192693.1">
    <property type="nucleotide sequence ID" value="NZ_CP046452.1"/>
</dbReference>
<gene>
    <name evidence="1" type="ORF">CKALI_07520</name>
</gene>
<reference evidence="2" key="1">
    <citation type="submission" date="2019-11" db="EMBL/GenBank/DDBJ databases">
        <title>Complete genome sequence of Corynebacterium kalinowskii 1959, a novel Corynebacterium species isolated from soil of a small paddock in Vilsendorf, Germany.</title>
        <authorList>
            <person name="Schaffert L."/>
            <person name="Ruwe M."/>
            <person name="Milse J."/>
            <person name="Hanuschka K."/>
            <person name="Ortseifen V."/>
            <person name="Droste J."/>
            <person name="Brandt D."/>
            <person name="Schlueter L."/>
            <person name="Kutter Y."/>
            <person name="Vinke S."/>
            <person name="Viehoefer P."/>
            <person name="Jacob L."/>
            <person name="Luebke N.-C."/>
            <person name="Schulte-Berndt E."/>
            <person name="Hain C."/>
            <person name="Linder M."/>
            <person name="Schmidt P."/>
            <person name="Wollenschlaeger L."/>
            <person name="Luttermann T."/>
            <person name="Thieme E."/>
            <person name="Hassa J."/>
            <person name="Haak M."/>
            <person name="Wittchen M."/>
            <person name="Mentz A."/>
            <person name="Persicke M."/>
            <person name="Busche T."/>
            <person name="Ruckert C."/>
        </authorList>
    </citation>
    <scope>NUCLEOTIDE SEQUENCE [LARGE SCALE GENOMIC DNA]</scope>
    <source>
        <strain evidence="2">1959</strain>
    </source>
</reference>
<accession>A0A6B8VUD3</accession>
<dbReference type="Proteomes" id="UP000427071">
    <property type="component" value="Chromosome"/>
</dbReference>
<dbReference type="KEGG" id="ckw:CKALI_07520"/>
<dbReference type="EMBL" id="CP046452">
    <property type="protein sequence ID" value="QGU02366.1"/>
    <property type="molecule type" value="Genomic_DNA"/>
</dbReference>
<protein>
    <submittedName>
        <fullName evidence="1">Uncharacterized protein</fullName>
    </submittedName>
</protein>
<sequence length="180" mass="19195">MSADKLRKILALLATLIIIVAIIVAGFSDRTNKPMLINGDSLGQDHDEPFAAYQERAAASLNQATGDSWALLTFTTPQRAESAGELIDAIGVRRASTLVFATHTPVPVPQPVAPETHAEVFARWTPADQDLIALVVFDSADALREIAVDPRLASVEVLPADAAYGRFGIRPVLVPATFPG</sequence>